<name>A0ABT6T7H7_9ACTN</name>
<protein>
    <submittedName>
        <fullName evidence="1">Uncharacterized protein</fullName>
    </submittedName>
</protein>
<dbReference type="RefSeq" id="WP_282539134.1">
    <property type="nucleotide sequence ID" value="NZ_JASCIS010000051.1"/>
</dbReference>
<organism evidence="1 2">
    <name type="scientific">Streptomyces luteolus</name>
    <dbReference type="NCBI Taxonomy" id="3043615"/>
    <lineage>
        <taxon>Bacteria</taxon>
        <taxon>Bacillati</taxon>
        <taxon>Actinomycetota</taxon>
        <taxon>Actinomycetes</taxon>
        <taxon>Kitasatosporales</taxon>
        <taxon>Streptomycetaceae</taxon>
        <taxon>Streptomyces</taxon>
    </lineage>
</organism>
<evidence type="ECO:0000313" key="2">
    <source>
        <dbReference type="Proteomes" id="UP001237105"/>
    </source>
</evidence>
<keyword evidence="2" id="KW-1185">Reference proteome</keyword>
<proteinExistence type="predicted"/>
<evidence type="ECO:0000313" key="1">
    <source>
        <dbReference type="EMBL" id="MDI3423293.1"/>
    </source>
</evidence>
<reference evidence="1 2" key="1">
    <citation type="submission" date="2023-05" db="EMBL/GenBank/DDBJ databases">
        <title>Draft genome sequence of Streptomyces sp. B-S-A12 isolated from a cave soil in Thailand.</title>
        <authorList>
            <person name="Chamroensaksri N."/>
            <person name="Muangham S."/>
        </authorList>
    </citation>
    <scope>NUCLEOTIDE SEQUENCE [LARGE SCALE GENOMIC DNA]</scope>
    <source>
        <strain evidence="1 2">B-S-A12</strain>
    </source>
</reference>
<gene>
    <name evidence="1" type="ORF">QIT00_32925</name>
</gene>
<sequence>MTTREELREMIDLVADDDLDVAAMRLKPLIQSEPPRERPRFIGMGRSGYSDTSERVDEILRETGFGE</sequence>
<dbReference type="EMBL" id="JASCIS010000051">
    <property type="protein sequence ID" value="MDI3423293.1"/>
    <property type="molecule type" value="Genomic_DNA"/>
</dbReference>
<accession>A0ABT6T7H7</accession>
<dbReference type="Proteomes" id="UP001237105">
    <property type="component" value="Unassembled WGS sequence"/>
</dbReference>
<comment type="caution">
    <text evidence="1">The sequence shown here is derived from an EMBL/GenBank/DDBJ whole genome shotgun (WGS) entry which is preliminary data.</text>
</comment>